<gene>
    <name evidence="2" type="ORF">MTTB_09370</name>
</gene>
<dbReference type="InterPro" id="IPR036400">
    <property type="entry name" value="Cyt_B5-like_heme/steroid_sf"/>
</dbReference>
<dbReference type="Gene3D" id="3.10.120.10">
    <property type="entry name" value="Cytochrome b5-like heme/steroid binding domain"/>
    <property type="match status" value="1"/>
</dbReference>
<dbReference type="SMART" id="SM01117">
    <property type="entry name" value="Cyt-b5"/>
    <property type="match status" value="1"/>
</dbReference>
<organism evidence="2 3">
    <name type="scientific">Methanothermobacter tenebrarum</name>
    <dbReference type="NCBI Taxonomy" id="680118"/>
    <lineage>
        <taxon>Archaea</taxon>
        <taxon>Methanobacteriati</taxon>
        <taxon>Methanobacteriota</taxon>
        <taxon>Methanomada group</taxon>
        <taxon>Methanobacteria</taxon>
        <taxon>Methanobacteriales</taxon>
        <taxon>Methanobacteriaceae</taxon>
        <taxon>Methanothermobacter</taxon>
    </lineage>
</organism>
<name>A0ABM7YDK2_9EURY</name>
<feature type="domain" description="Cytochrome b5 heme-binding" evidence="1">
    <location>
        <begin position="1"/>
        <end position="71"/>
    </location>
</feature>
<evidence type="ECO:0000259" key="1">
    <source>
        <dbReference type="SMART" id="SM01117"/>
    </source>
</evidence>
<dbReference type="SUPFAM" id="SSF55856">
    <property type="entry name" value="Cytochrome b5-like heme/steroid binding domain"/>
    <property type="match status" value="1"/>
</dbReference>
<dbReference type="Proteomes" id="UP000831817">
    <property type="component" value="Chromosome"/>
</dbReference>
<reference evidence="2 3" key="1">
    <citation type="submission" date="2022-04" db="EMBL/GenBank/DDBJ databases">
        <title>Complete genome of Methanothermobacter tenebrarum strain RMAS.</title>
        <authorList>
            <person name="Nakamura K."/>
            <person name="Oshima K."/>
            <person name="Hattori M."/>
            <person name="Kamagata Y."/>
            <person name="Takamizawa K."/>
        </authorList>
    </citation>
    <scope>NUCLEOTIDE SEQUENCE [LARGE SCALE GENOMIC DNA]</scope>
    <source>
        <strain evidence="2 3">RMAS</strain>
    </source>
</reference>
<accession>A0ABM7YDK2</accession>
<evidence type="ECO:0000313" key="3">
    <source>
        <dbReference type="Proteomes" id="UP000831817"/>
    </source>
</evidence>
<sequence length="72" mass="8039">MEDLKKFNGKDGAPAYVGCNGKVYDVSGSFLWKDGEHQVTHRAGRDLSDEIRKAPHGIELLEKFPIIGVLKR</sequence>
<dbReference type="EMBL" id="AP025698">
    <property type="protein sequence ID" value="BDH79558.1"/>
    <property type="molecule type" value="Genomic_DNA"/>
</dbReference>
<keyword evidence="3" id="KW-1185">Reference proteome</keyword>
<dbReference type="InterPro" id="IPR001199">
    <property type="entry name" value="Cyt_B5-like_heme/steroid-bd"/>
</dbReference>
<evidence type="ECO:0000313" key="2">
    <source>
        <dbReference type="EMBL" id="BDH79558.1"/>
    </source>
</evidence>
<protein>
    <submittedName>
        <fullName evidence="2">Cytochrome b5</fullName>
    </submittedName>
</protein>
<dbReference type="Pfam" id="PF00173">
    <property type="entry name" value="Cyt-b5"/>
    <property type="match status" value="1"/>
</dbReference>
<proteinExistence type="predicted"/>